<feature type="domain" description="BED-type" evidence="4">
    <location>
        <begin position="62"/>
        <end position="112"/>
    </location>
</feature>
<dbReference type="InterPro" id="IPR003656">
    <property type="entry name" value="Znf_BED"/>
</dbReference>
<evidence type="ECO:0000313" key="5">
    <source>
        <dbReference type="EMBL" id="GBB93975.1"/>
    </source>
</evidence>
<reference evidence="6" key="2">
    <citation type="submission" date="2019-10" db="EMBL/GenBank/DDBJ databases">
        <title>Conservation and host-specific expression of non-tandemly repeated heterogenous ribosome RNA gene in arbuscular mycorrhizal fungi.</title>
        <authorList>
            <person name="Maeda T."/>
            <person name="Kobayashi Y."/>
            <person name="Nakagawa T."/>
            <person name="Ezawa T."/>
            <person name="Yamaguchi K."/>
            <person name="Bino T."/>
            <person name="Nishimoto Y."/>
            <person name="Shigenobu S."/>
            <person name="Kawaguchi M."/>
        </authorList>
    </citation>
    <scope>NUCLEOTIDE SEQUENCE</scope>
    <source>
        <strain evidence="6">HR1</strain>
    </source>
</reference>
<organism evidence="5 7">
    <name type="scientific">Rhizophagus clarus</name>
    <dbReference type="NCBI Taxonomy" id="94130"/>
    <lineage>
        <taxon>Eukaryota</taxon>
        <taxon>Fungi</taxon>
        <taxon>Fungi incertae sedis</taxon>
        <taxon>Mucoromycota</taxon>
        <taxon>Glomeromycotina</taxon>
        <taxon>Glomeromycetes</taxon>
        <taxon>Glomerales</taxon>
        <taxon>Glomeraceae</taxon>
        <taxon>Rhizophagus</taxon>
    </lineage>
</organism>
<proteinExistence type="predicted"/>
<accession>A0A2Z6QWP3</accession>
<dbReference type="Proteomes" id="UP000615446">
    <property type="component" value="Unassembled WGS sequence"/>
</dbReference>
<dbReference type="GO" id="GO:0003677">
    <property type="term" value="F:DNA binding"/>
    <property type="evidence" value="ECO:0007669"/>
    <property type="project" value="InterPro"/>
</dbReference>
<evidence type="ECO:0000259" key="4">
    <source>
        <dbReference type="Pfam" id="PF02892"/>
    </source>
</evidence>
<evidence type="ECO:0000313" key="6">
    <source>
        <dbReference type="EMBL" id="GES99933.1"/>
    </source>
</evidence>
<dbReference type="Pfam" id="PF02892">
    <property type="entry name" value="zf-BED"/>
    <property type="match status" value="1"/>
</dbReference>
<keyword evidence="2" id="KW-0863">Zinc-finger</keyword>
<dbReference type="AlphaFoldDB" id="A0A2Z6QWP3"/>
<dbReference type="EMBL" id="BLAL01000285">
    <property type="protein sequence ID" value="GES99933.1"/>
    <property type="molecule type" value="Genomic_DNA"/>
</dbReference>
<evidence type="ECO:0000256" key="2">
    <source>
        <dbReference type="ARBA" id="ARBA00022771"/>
    </source>
</evidence>
<gene>
    <name evidence="6" type="ORF">RCL2_002641200</name>
    <name evidence="5" type="ORF">RclHR1_22690001</name>
</gene>
<reference evidence="5 7" key="1">
    <citation type="submission" date="2017-11" db="EMBL/GenBank/DDBJ databases">
        <title>The genome of Rhizophagus clarus HR1 reveals common genetic basis of auxotrophy among arbuscular mycorrhizal fungi.</title>
        <authorList>
            <person name="Kobayashi Y."/>
        </authorList>
    </citation>
    <scope>NUCLEOTIDE SEQUENCE [LARGE SCALE GENOMIC DNA]</scope>
    <source>
        <strain evidence="5 7">HR1</strain>
    </source>
</reference>
<dbReference type="EMBL" id="BEXD01001412">
    <property type="protein sequence ID" value="GBB93975.1"/>
    <property type="molecule type" value="Genomic_DNA"/>
</dbReference>
<dbReference type="OrthoDB" id="2443165at2759"/>
<keyword evidence="1" id="KW-0479">Metal-binding</keyword>
<evidence type="ECO:0000256" key="1">
    <source>
        <dbReference type="ARBA" id="ARBA00022723"/>
    </source>
</evidence>
<protein>
    <recommendedName>
        <fullName evidence="4">BED-type domain-containing protein</fullName>
    </recommendedName>
</protein>
<keyword evidence="3" id="KW-0862">Zinc</keyword>
<dbReference type="Proteomes" id="UP000247702">
    <property type="component" value="Unassembled WGS sequence"/>
</dbReference>
<comment type="caution">
    <text evidence="5">The sequence shown here is derived from an EMBL/GenBank/DDBJ whole genome shotgun (WGS) entry which is preliminary data.</text>
</comment>
<keyword evidence="7" id="KW-1185">Reference proteome</keyword>
<sequence length="159" mass="17901">MTGSRNPNQSIYYKETREISSFTRSSSRSDISGESSSLSSIISKKRWYSGPDPEGFSKKSFVWKYFNEAPNPNSPGKVMICNLNNSKRLLCQRTYTAFGSTSNTIQHLASVHGIIEQGKIHIKAVKSGNIEQIMKDQNNQKKSCWSESHQVVADYKLAK</sequence>
<name>A0A2Z6QWP3_9GLOM</name>
<evidence type="ECO:0000256" key="3">
    <source>
        <dbReference type="ARBA" id="ARBA00022833"/>
    </source>
</evidence>
<dbReference type="GO" id="GO:0008270">
    <property type="term" value="F:zinc ion binding"/>
    <property type="evidence" value="ECO:0007669"/>
    <property type="project" value="UniProtKB-KW"/>
</dbReference>
<evidence type="ECO:0000313" key="7">
    <source>
        <dbReference type="Proteomes" id="UP000247702"/>
    </source>
</evidence>